<name>A0A4U9UAC4_SERFO</name>
<proteinExistence type="inferred from homology"/>
<dbReference type="Gene3D" id="3.30.420.40">
    <property type="match status" value="1"/>
</dbReference>
<protein>
    <submittedName>
        <fullName evidence="2">Making large colonies protein</fullName>
    </submittedName>
</protein>
<dbReference type="Pfam" id="PF00480">
    <property type="entry name" value="ROK"/>
    <property type="match status" value="1"/>
</dbReference>
<dbReference type="EMBL" id="CABEEZ010000067">
    <property type="protein sequence ID" value="VTR30060.1"/>
    <property type="molecule type" value="Genomic_DNA"/>
</dbReference>
<reference evidence="2" key="1">
    <citation type="submission" date="2019-05" db="EMBL/GenBank/DDBJ databases">
        <authorList>
            <consortium name="Pathogen Informatics"/>
        </authorList>
    </citation>
    <scope>NUCLEOTIDE SEQUENCE [LARGE SCALE GENOMIC DNA]</scope>
    <source>
        <strain evidence="2">NCTC12965</strain>
    </source>
</reference>
<dbReference type="SUPFAM" id="SSF53067">
    <property type="entry name" value="Actin-like ATPase domain"/>
    <property type="match status" value="1"/>
</dbReference>
<evidence type="ECO:0000313" key="2">
    <source>
        <dbReference type="EMBL" id="VTR30060.1"/>
    </source>
</evidence>
<sequence length="123" mass="13203">MSSMLHGAPLTVESLCDAALAGDQLAKDIILGVGHSVGRIVAIMVNLFNPEKILVGSPLNRAAEILHPAIASCIRQQSLPAYSEHVQVESTQFFNQGTMPGAALVKEAMYKRFFVGEIATRLI</sequence>
<accession>A0A4U9UAC4</accession>
<dbReference type="PANTHER" id="PTHR18964">
    <property type="entry name" value="ROK (REPRESSOR, ORF, KINASE) FAMILY"/>
    <property type="match status" value="1"/>
</dbReference>
<evidence type="ECO:0000256" key="1">
    <source>
        <dbReference type="ARBA" id="ARBA00006479"/>
    </source>
</evidence>
<gene>
    <name evidence="2" type="primary">mlc_2</name>
    <name evidence="2" type="ORF">NCTC12965_02992</name>
</gene>
<dbReference type="AlphaFoldDB" id="A0A4U9UAC4"/>
<dbReference type="InterPro" id="IPR043129">
    <property type="entry name" value="ATPase_NBD"/>
</dbReference>
<dbReference type="GO" id="GO:0006351">
    <property type="term" value="P:DNA-templated transcription"/>
    <property type="evidence" value="ECO:0007669"/>
    <property type="project" value="TreeGrafter"/>
</dbReference>
<dbReference type="GO" id="GO:0003677">
    <property type="term" value="F:DNA binding"/>
    <property type="evidence" value="ECO:0007669"/>
    <property type="project" value="TreeGrafter"/>
</dbReference>
<dbReference type="PANTHER" id="PTHR18964:SF149">
    <property type="entry name" value="BIFUNCTIONAL UDP-N-ACETYLGLUCOSAMINE 2-EPIMERASE_N-ACETYLMANNOSAMINE KINASE"/>
    <property type="match status" value="1"/>
</dbReference>
<dbReference type="InterPro" id="IPR000600">
    <property type="entry name" value="ROK"/>
</dbReference>
<comment type="similarity">
    <text evidence="1">Belongs to the ROK (NagC/XylR) family.</text>
</comment>
<organism evidence="2">
    <name type="scientific">Serratia fonticola</name>
    <dbReference type="NCBI Taxonomy" id="47917"/>
    <lineage>
        <taxon>Bacteria</taxon>
        <taxon>Pseudomonadati</taxon>
        <taxon>Pseudomonadota</taxon>
        <taxon>Gammaproteobacteria</taxon>
        <taxon>Enterobacterales</taxon>
        <taxon>Yersiniaceae</taxon>
        <taxon>Serratia</taxon>
    </lineage>
</organism>